<evidence type="ECO:0000313" key="7">
    <source>
        <dbReference type="EMBL" id="MEZ0165845.1"/>
    </source>
</evidence>
<gene>
    <name evidence="7" type="ORF">AB2L27_13890</name>
</gene>
<dbReference type="PANTHER" id="PTHR43649">
    <property type="entry name" value="ARABINOSE-BINDING PROTEIN-RELATED"/>
    <property type="match status" value="1"/>
</dbReference>
<proteinExistence type="predicted"/>
<dbReference type="InterPro" id="IPR050490">
    <property type="entry name" value="Bact_solute-bd_prot1"/>
</dbReference>
<evidence type="ECO:0000256" key="6">
    <source>
        <dbReference type="SAM" id="SignalP"/>
    </source>
</evidence>
<evidence type="ECO:0000313" key="8">
    <source>
        <dbReference type="Proteomes" id="UP001565927"/>
    </source>
</evidence>
<keyword evidence="1" id="KW-1003">Cell membrane</keyword>
<reference evidence="7 8" key="1">
    <citation type="submission" date="2024-07" db="EMBL/GenBank/DDBJ databases">
        <authorList>
            <person name="Thanompreechachai J."/>
            <person name="Duangmal K."/>
        </authorList>
    </citation>
    <scope>NUCLEOTIDE SEQUENCE [LARGE SCALE GENOMIC DNA]</scope>
    <source>
        <strain evidence="7 8">LSe6-4</strain>
    </source>
</reference>
<evidence type="ECO:0000256" key="2">
    <source>
        <dbReference type="ARBA" id="ARBA00022729"/>
    </source>
</evidence>
<dbReference type="EMBL" id="JBGFTU010000015">
    <property type="protein sequence ID" value="MEZ0165845.1"/>
    <property type="molecule type" value="Genomic_DNA"/>
</dbReference>
<dbReference type="Pfam" id="PF01547">
    <property type="entry name" value="SBP_bac_1"/>
    <property type="match status" value="1"/>
</dbReference>
<dbReference type="RefSeq" id="WP_370442070.1">
    <property type="nucleotide sequence ID" value="NZ_JBGFTU010000015.1"/>
</dbReference>
<keyword evidence="4" id="KW-0564">Palmitate</keyword>
<protein>
    <submittedName>
        <fullName evidence="7">Extracellular solute-binding protein</fullName>
    </submittedName>
</protein>
<dbReference type="PROSITE" id="PS51318">
    <property type="entry name" value="TAT"/>
    <property type="match status" value="1"/>
</dbReference>
<dbReference type="InterPro" id="IPR006059">
    <property type="entry name" value="SBP"/>
</dbReference>
<dbReference type="PANTHER" id="PTHR43649:SF33">
    <property type="entry name" value="POLYGALACTURONAN_RHAMNOGALACTURONAN-BINDING PROTEIN YTCQ"/>
    <property type="match status" value="1"/>
</dbReference>
<organism evidence="7 8">
    <name type="scientific">Kineococcus halophytocola</name>
    <dbReference type="NCBI Taxonomy" id="3234027"/>
    <lineage>
        <taxon>Bacteria</taxon>
        <taxon>Bacillati</taxon>
        <taxon>Actinomycetota</taxon>
        <taxon>Actinomycetes</taxon>
        <taxon>Kineosporiales</taxon>
        <taxon>Kineosporiaceae</taxon>
        <taxon>Kineococcus</taxon>
    </lineage>
</organism>
<keyword evidence="3" id="KW-0472">Membrane</keyword>
<evidence type="ECO:0000256" key="1">
    <source>
        <dbReference type="ARBA" id="ARBA00022475"/>
    </source>
</evidence>
<keyword evidence="8" id="KW-1185">Reference proteome</keyword>
<accession>A0ABV4H5X4</accession>
<evidence type="ECO:0000256" key="4">
    <source>
        <dbReference type="ARBA" id="ARBA00023139"/>
    </source>
</evidence>
<comment type="caution">
    <text evidence="7">The sequence shown here is derived from an EMBL/GenBank/DDBJ whole genome shotgun (WGS) entry which is preliminary data.</text>
</comment>
<evidence type="ECO:0000256" key="5">
    <source>
        <dbReference type="ARBA" id="ARBA00023288"/>
    </source>
</evidence>
<name>A0ABV4H5X4_9ACTN</name>
<dbReference type="InterPro" id="IPR006311">
    <property type="entry name" value="TAT_signal"/>
</dbReference>
<keyword evidence="2 6" id="KW-0732">Signal</keyword>
<evidence type="ECO:0000256" key="3">
    <source>
        <dbReference type="ARBA" id="ARBA00023136"/>
    </source>
</evidence>
<dbReference type="Proteomes" id="UP001565927">
    <property type="component" value="Unassembled WGS sequence"/>
</dbReference>
<sequence>MTVNGELALPRRGVLALALGSTALVAAACAPGGSGGSAPAPTNSEPVSTDAASLGEVTLTVWDQNTDTGINDAQTELNAQFMAAYPNITINRVSRSFADLKTTLKLALSGDDAPDVVQANQGYPDMGAFVEAGLLLPVDDWAEAYGWTERYPEDLLSLNTFSADGKTWREGNLYGVSQTGEIVGLYYDKQQLSQAGLSAPVTFQDFEAALPVLQAAGLQPMQYGDADKSPGIHLFGATLSAIAGEEKAGDLVSGKGGAWTDPAPLEAATKLSQWAAQRYLPEGHNGVSKAQAVTNFSQGQGAFLFQGTWQQAILQQAMGDRVGFVALSGVDDKPETLGGVGLAWAITSKTANANAAAAYIEFITNAAASQVLVDTGNLPVVLPEGYTAPEGTLAGDIVGQWREVSTGGGLVPYLDYATPTFYDTLTAGVQQLTGGQFTPEQFTESLQEDYADFLETR</sequence>
<dbReference type="Gene3D" id="3.40.190.10">
    <property type="entry name" value="Periplasmic binding protein-like II"/>
    <property type="match status" value="2"/>
</dbReference>
<keyword evidence="5" id="KW-0449">Lipoprotein</keyword>
<dbReference type="SUPFAM" id="SSF53850">
    <property type="entry name" value="Periplasmic binding protein-like II"/>
    <property type="match status" value="1"/>
</dbReference>
<feature type="signal peptide" evidence="6">
    <location>
        <begin position="1"/>
        <end position="26"/>
    </location>
</feature>
<feature type="chain" id="PRO_5046475862" evidence="6">
    <location>
        <begin position="27"/>
        <end position="457"/>
    </location>
</feature>